<dbReference type="EMBL" id="CM009303">
    <property type="protein sequence ID" value="PNT03022.1"/>
    <property type="molecule type" value="Genomic_DNA"/>
</dbReference>
<keyword evidence="1" id="KW-0378">Hydrolase</keyword>
<keyword evidence="3" id="KW-1185">Reference proteome</keyword>
<proteinExistence type="predicted"/>
<dbReference type="PROSITE" id="PS51257">
    <property type="entry name" value="PROKAR_LIPOPROTEIN"/>
    <property type="match status" value="1"/>
</dbReference>
<dbReference type="InParanoid" id="A0A2K1XQG7"/>
<evidence type="ECO:0000313" key="2">
    <source>
        <dbReference type="EMBL" id="PNT03022.1"/>
    </source>
</evidence>
<dbReference type="SUPFAM" id="SSF53474">
    <property type="entry name" value="alpha/beta-Hydrolases"/>
    <property type="match status" value="1"/>
</dbReference>
<reference evidence="2 3" key="1">
    <citation type="journal article" date="2006" name="Science">
        <title>The genome of black cottonwood, Populus trichocarpa (Torr. &amp; Gray).</title>
        <authorList>
            <person name="Tuskan G.A."/>
            <person name="Difazio S."/>
            <person name="Jansson S."/>
            <person name="Bohlmann J."/>
            <person name="Grigoriev I."/>
            <person name="Hellsten U."/>
            <person name="Putnam N."/>
            <person name="Ralph S."/>
            <person name="Rombauts S."/>
            <person name="Salamov A."/>
            <person name="Schein J."/>
            <person name="Sterck L."/>
            <person name="Aerts A."/>
            <person name="Bhalerao R.R."/>
            <person name="Bhalerao R.P."/>
            <person name="Blaudez D."/>
            <person name="Boerjan W."/>
            <person name="Brun A."/>
            <person name="Brunner A."/>
            <person name="Busov V."/>
            <person name="Campbell M."/>
            <person name="Carlson J."/>
            <person name="Chalot M."/>
            <person name="Chapman J."/>
            <person name="Chen G.L."/>
            <person name="Cooper D."/>
            <person name="Coutinho P.M."/>
            <person name="Couturier J."/>
            <person name="Covert S."/>
            <person name="Cronk Q."/>
            <person name="Cunningham R."/>
            <person name="Davis J."/>
            <person name="Degroeve S."/>
            <person name="Dejardin A."/>
            <person name="Depamphilis C."/>
            <person name="Detter J."/>
            <person name="Dirks B."/>
            <person name="Dubchak I."/>
            <person name="Duplessis S."/>
            <person name="Ehlting J."/>
            <person name="Ellis B."/>
            <person name="Gendler K."/>
            <person name="Goodstein D."/>
            <person name="Gribskov M."/>
            <person name="Grimwood J."/>
            <person name="Groover A."/>
            <person name="Gunter L."/>
            <person name="Hamberger B."/>
            <person name="Heinze B."/>
            <person name="Helariutta Y."/>
            <person name="Henrissat B."/>
            <person name="Holligan D."/>
            <person name="Holt R."/>
            <person name="Huang W."/>
            <person name="Islam-Faridi N."/>
            <person name="Jones S."/>
            <person name="Jones-Rhoades M."/>
            <person name="Jorgensen R."/>
            <person name="Joshi C."/>
            <person name="Kangasjarvi J."/>
            <person name="Karlsson J."/>
            <person name="Kelleher C."/>
            <person name="Kirkpatrick R."/>
            <person name="Kirst M."/>
            <person name="Kohler A."/>
            <person name="Kalluri U."/>
            <person name="Larimer F."/>
            <person name="Leebens-Mack J."/>
            <person name="Leple J.C."/>
            <person name="Locascio P."/>
            <person name="Lou Y."/>
            <person name="Lucas S."/>
            <person name="Martin F."/>
            <person name="Montanini B."/>
            <person name="Napoli C."/>
            <person name="Nelson D.R."/>
            <person name="Nelson C."/>
            <person name="Nieminen K."/>
            <person name="Nilsson O."/>
            <person name="Pereda V."/>
            <person name="Peter G."/>
            <person name="Philippe R."/>
            <person name="Pilate G."/>
            <person name="Poliakov A."/>
            <person name="Razumovskaya J."/>
            <person name="Richardson P."/>
            <person name="Rinaldi C."/>
            <person name="Ritland K."/>
            <person name="Rouze P."/>
            <person name="Ryaboy D."/>
            <person name="Schmutz J."/>
            <person name="Schrader J."/>
            <person name="Segerman B."/>
            <person name="Shin H."/>
            <person name="Siddiqui A."/>
            <person name="Sterky F."/>
            <person name="Terry A."/>
            <person name="Tsai C.J."/>
            <person name="Uberbacher E."/>
            <person name="Unneberg P."/>
            <person name="Vahala J."/>
            <person name="Wall K."/>
            <person name="Wessler S."/>
            <person name="Yang G."/>
            <person name="Yin T."/>
            <person name="Douglas C."/>
            <person name="Marra M."/>
            <person name="Sandberg G."/>
            <person name="Van de Peer Y."/>
            <person name="Rokhsar D."/>
        </authorList>
    </citation>
    <scope>NUCLEOTIDE SEQUENCE [LARGE SCALE GENOMIC DNA]</scope>
    <source>
        <strain evidence="3">cv. Nisqually</strain>
    </source>
</reference>
<evidence type="ECO:0000313" key="3">
    <source>
        <dbReference type="Proteomes" id="UP000006729"/>
    </source>
</evidence>
<dbReference type="PANTHER" id="PTHR11247">
    <property type="entry name" value="PALMITOYL-PROTEIN THIOESTERASE/DOLICHYLDIPHOSPHATASE 1"/>
    <property type="match status" value="1"/>
</dbReference>
<organism evidence="2 3">
    <name type="scientific">Populus trichocarpa</name>
    <name type="common">Western balsam poplar</name>
    <name type="synonym">Populus balsamifera subsp. trichocarpa</name>
    <dbReference type="NCBI Taxonomy" id="3694"/>
    <lineage>
        <taxon>Eukaryota</taxon>
        <taxon>Viridiplantae</taxon>
        <taxon>Streptophyta</taxon>
        <taxon>Embryophyta</taxon>
        <taxon>Tracheophyta</taxon>
        <taxon>Spermatophyta</taxon>
        <taxon>Magnoliopsida</taxon>
        <taxon>eudicotyledons</taxon>
        <taxon>Gunneridae</taxon>
        <taxon>Pentapetalae</taxon>
        <taxon>rosids</taxon>
        <taxon>fabids</taxon>
        <taxon>Malpighiales</taxon>
        <taxon>Salicaceae</taxon>
        <taxon>Saliceae</taxon>
        <taxon>Populus</taxon>
    </lineage>
</organism>
<dbReference type="Proteomes" id="UP000006729">
    <property type="component" value="Chromosome 14"/>
</dbReference>
<sequence length="99" mass="11221">MNRPSNINLFLTGVSCIFTGCRFLPKLNNEINNTRNSAYKEWFASLENLVLIVTVSAPKKISRFGCNPDESFDNVFLAQETRAYIEDWIGLKTLDEAGK</sequence>
<dbReference type="GO" id="GO:0016787">
    <property type="term" value="F:hydrolase activity"/>
    <property type="evidence" value="ECO:0007669"/>
    <property type="project" value="UniProtKB-KW"/>
</dbReference>
<dbReference type="InterPro" id="IPR029058">
    <property type="entry name" value="AB_hydrolase_fold"/>
</dbReference>
<dbReference type="AlphaFoldDB" id="A0A2K1XQG7"/>
<dbReference type="PANTHER" id="PTHR11247:SF79">
    <property type="entry name" value="ALPHA_BETA-HYDROLASES SUPERFAMILY PROTEIN"/>
    <property type="match status" value="1"/>
</dbReference>
<name>A0A2K1XQG7_POPTR</name>
<protein>
    <submittedName>
        <fullName evidence="2">Uncharacterized protein</fullName>
    </submittedName>
</protein>
<gene>
    <name evidence="2" type="ORF">POPTR_014G046100</name>
</gene>
<evidence type="ECO:0000256" key="1">
    <source>
        <dbReference type="ARBA" id="ARBA00022801"/>
    </source>
</evidence>
<accession>A0A2K1XQG7</accession>
<dbReference type="STRING" id="3694.A0A2K1XQG7"/>
<dbReference type="Pfam" id="PF02089">
    <property type="entry name" value="Palm_thioest"/>
    <property type="match status" value="1"/>
</dbReference>
<dbReference type="Gene3D" id="3.40.50.1820">
    <property type="entry name" value="alpha/beta hydrolase"/>
    <property type="match status" value="1"/>
</dbReference>